<dbReference type="InterPro" id="IPR040256">
    <property type="entry name" value="At4g02000-like"/>
</dbReference>
<keyword evidence="2" id="KW-1185">Reference proteome</keyword>
<dbReference type="PANTHER" id="PTHR31286:SF99">
    <property type="entry name" value="DUF4283 DOMAIN-CONTAINING PROTEIN"/>
    <property type="match status" value="1"/>
</dbReference>
<name>A0A7J9B0V7_9ROSI</name>
<sequence length="261" mass="30470">MLASCTDVDAMSWRYPDIALTWTRFREKWPISQGYVRVSYKDTLKNNKGGEVVQPWSLVDDIEVLPDDVTINQERKYSEIRFFSLVHDLIDKFGRVQLVDLEHDYYIVKFSIISDYKKALIDGPWTIYERYLIVQPRSRDFSTDKSYPFQVLAWVRFPGLPYRYYTKGIFRTLASEVGQIVKIDYNTIGGRNGKFTRMAIFVYLNKPLVPCIDIDGFTKKIEYEGLLQICYGSMVMASSNKASEDKEGLYGPWMVANTRRM</sequence>
<accession>A0A7J9B0V7</accession>
<dbReference type="AlphaFoldDB" id="A0A7J9B0V7"/>
<feature type="non-terminal residue" evidence="1">
    <location>
        <position position="261"/>
    </location>
</feature>
<evidence type="ECO:0000313" key="2">
    <source>
        <dbReference type="Proteomes" id="UP000593574"/>
    </source>
</evidence>
<dbReference type="EMBL" id="JABEZV010441010">
    <property type="protein sequence ID" value="MBA0729910.1"/>
    <property type="molecule type" value="Genomic_DNA"/>
</dbReference>
<protein>
    <recommendedName>
        <fullName evidence="3">DUF4283 domain-containing protein</fullName>
    </recommendedName>
</protein>
<comment type="caution">
    <text evidence="1">The sequence shown here is derived from an EMBL/GenBank/DDBJ whole genome shotgun (WGS) entry which is preliminary data.</text>
</comment>
<evidence type="ECO:0000313" key="1">
    <source>
        <dbReference type="EMBL" id="MBA0729910.1"/>
    </source>
</evidence>
<proteinExistence type="predicted"/>
<evidence type="ECO:0008006" key="3">
    <source>
        <dbReference type="Google" id="ProtNLM"/>
    </source>
</evidence>
<dbReference type="PANTHER" id="PTHR31286">
    <property type="entry name" value="GLYCINE-RICH CELL WALL STRUCTURAL PROTEIN 1.8-LIKE"/>
    <property type="match status" value="1"/>
</dbReference>
<organism evidence="1 2">
    <name type="scientific">Gossypium laxum</name>
    <dbReference type="NCBI Taxonomy" id="34288"/>
    <lineage>
        <taxon>Eukaryota</taxon>
        <taxon>Viridiplantae</taxon>
        <taxon>Streptophyta</taxon>
        <taxon>Embryophyta</taxon>
        <taxon>Tracheophyta</taxon>
        <taxon>Spermatophyta</taxon>
        <taxon>Magnoliopsida</taxon>
        <taxon>eudicotyledons</taxon>
        <taxon>Gunneridae</taxon>
        <taxon>Pentapetalae</taxon>
        <taxon>rosids</taxon>
        <taxon>malvids</taxon>
        <taxon>Malvales</taxon>
        <taxon>Malvaceae</taxon>
        <taxon>Malvoideae</taxon>
        <taxon>Gossypium</taxon>
    </lineage>
</organism>
<reference evidence="1 2" key="1">
    <citation type="journal article" date="2019" name="Genome Biol. Evol.">
        <title>Insights into the evolution of the New World diploid cottons (Gossypium, subgenus Houzingenia) based on genome sequencing.</title>
        <authorList>
            <person name="Grover C.E."/>
            <person name="Arick M.A. 2nd"/>
            <person name="Thrash A."/>
            <person name="Conover J.L."/>
            <person name="Sanders W.S."/>
            <person name="Peterson D.G."/>
            <person name="Frelichowski J.E."/>
            <person name="Scheffler J.A."/>
            <person name="Scheffler B.E."/>
            <person name="Wendel J.F."/>
        </authorList>
    </citation>
    <scope>NUCLEOTIDE SEQUENCE [LARGE SCALE GENOMIC DNA]</scope>
    <source>
        <strain evidence="1">4</strain>
        <tissue evidence="1">Leaf</tissue>
    </source>
</reference>
<gene>
    <name evidence="1" type="ORF">Golax_022684</name>
</gene>
<dbReference type="Proteomes" id="UP000593574">
    <property type="component" value="Unassembled WGS sequence"/>
</dbReference>